<dbReference type="Pfam" id="PF00015">
    <property type="entry name" value="MCPsignal"/>
    <property type="match status" value="1"/>
</dbReference>
<dbReference type="GO" id="GO:0007165">
    <property type="term" value="P:signal transduction"/>
    <property type="evidence" value="ECO:0007669"/>
    <property type="project" value="UniProtKB-KW"/>
</dbReference>
<dbReference type="SUPFAM" id="SSF58104">
    <property type="entry name" value="Methyl-accepting chemotaxis protein (MCP) signaling domain"/>
    <property type="match status" value="1"/>
</dbReference>
<dbReference type="InterPro" id="IPR000014">
    <property type="entry name" value="PAS"/>
</dbReference>
<evidence type="ECO:0008006" key="7">
    <source>
        <dbReference type="Google" id="ProtNLM"/>
    </source>
</evidence>
<dbReference type="PROSITE" id="PS50113">
    <property type="entry name" value="PAC"/>
    <property type="match status" value="5"/>
</dbReference>
<dbReference type="SUPFAM" id="SSF55785">
    <property type="entry name" value="PYP-like sensor domain (PAS domain)"/>
    <property type="match status" value="5"/>
</dbReference>
<keyword evidence="6" id="KW-1185">Reference proteome</keyword>
<dbReference type="CDD" id="cd11386">
    <property type="entry name" value="MCP_signal"/>
    <property type="match status" value="1"/>
</dbReference>
<dbReference type="RefSeq" id="WP_189631809.1">
    <property type="nucleotide sequence ID" value="NZ_BMYQ01000001.1"/>
</dbReference>
<evidence type="ECO:0000313" key="5">
    <source>
        <dbReference type="EMBL" id="GGW21178.1"/>
    </source>
</evidence>
<reference evidence="5" key="2">
    <citation type="submission" date="2020-09" db="EMBL/GenBank/DDBJ databases">
        <authorList>
            <person name="Sun Q."/>
            <person name="Kim S."/>
        </authorList>
    </citation>
    <scope>NUCLEOTIDE SEQUENCE</scope>
    <source>
        <strain evidence="5">KCTC 23714</strain>
    </source>
</reference>
<dbReference type="InterPro" id="IPR001610">
    <property type="entry name" value="PAC"/>
</dbReference>
<evidence type="ECO:0000259" key="4">
    <source>
        <dbReference type="PROSITE" id="PS50113"/>
    </source>
</evidence>
<organism evidence="5 6">
    <name type="scientific">Gemmobacter lanyuensis</name>
    <dbReference type="NCBI Taxonomy" id="1054497"/>
    <lineage>
        <taxon>Bacteria</taxon>
        <taxon>Pseudomonadati</taxon>
        <taxon>Pseudomonadota</taxon>
        <taxon>Alphaproteobacteria</taxon>
        <taxon>Rhodobacterales</taxon>
        <taxon>Paracoccaceae</taxon>
        <taxon>Gemmobacter</taxon>
    </lineage>
</organism>
<dbReference type="InterPro" id="IPR013655">
    <property type="entry name" value="PAS_fold_3"/>
</dbReference>
<feature type="domain" description="PAS" evidence="3">
    <location>
        <begin position="138"/>
        <end position="168"/>
    </location>
</feature>
<dbReference type="GO" id="GO:0016020">
    <property type="term" value="C:membrane"/>
    <property type="evidence" value="ECO:0007669"/>
    <property type="project" value="InterPro"/>
</dbReference>
<dbReference type="Pfam" id="PF08448">
    <property type="entry name" value="PAS_4"/>
    <property type="match status" value="4"/>
</dbReference>
<dbReference type="AlphaFoldDB" id="A0A918IN83"/>
<dbReference type="SMART" id="SM00086">
    <property type="entry name" value="PAC"/>
    <property type="match status" value="5"/>
</dbReference>
<dbReference type="InterPro" id="IPR000700">
    <property type="entry name" value="PAS-assoc_C"/>
</dbReference>
<dbReference type="PANTHER" id="PTHR24422">
    <property type="entry name" value="CHEMOTAXIS PROTEIN METHYLTRANSFERASE"/>
    <property type="match status" value="1"/>
</dbReference>
<dbReference type="EMBL" id="BMYQ01000001">
    <property type="protein sequence ID" value="GGW21178.1"/>
    <property type="molecule type" value="Genomic_DNA"/>
</dbReference>
<evidence type="ECO:0000259" key="2">
    <source>
        <dbReference type="PROSITE" id="PS50111"/>
    </source>
</evidence>
<dbReference type="InterPro" id="IPR013656">
    <property type="entry name" value="PAS_4"/>
</dbReference>
<accession>A0A918IN83</accession>
<dbReference type="InterPro" id="IPR035965">
    <property type="entry name" value="PAS-like_dom_sf"/>
</dbReference>
<dbReference type="InterPro" id="IPR004089">
    <property type="entry name" value="MCPsignal_dom"/>
</dbReference>
<sequence>MPETRSSDLKPSDIKLATEVMLKAGIVLSVRAEDGTILAANAGAAQLLGAETEIVGQGLPGLFREGDYVLARLQDAATGAQSPVELNVHLRDTTGFATFQCLAASGAEGGSVLLVGRVVQSDSDLVGMLAAVERVQAVIEFEPDGTILRANSNFLGLMGYDAAEIIGQHHRIFCQPDFAASAEYVAFWEALAAGQTRDGEFERLTKARQSVWIRANYNPLYGPEGRVQRVVKFAMDVSDQKRRASEDAGRLAALSRSMATIEFDVNGTILDANENFLSLMEYDLDQVRGQHHRIFMDPAAAASPDYAAFWQRLGSGQGDSGEYKRLSRSGQPVWIRATYNPIPGPDGRVRRIIKVALDVTRERVESNLLQGRVAALNNSQLVADFTPEGRLLWANEMFLDSCGYRLDELVGQPSAIFWSRDGQETPVYRQFWEKLRSGLPMTGEFRRFGKNGYEHFLQATYTPVTDLDGRLTRVVMLAQDITDAKRRTVEFEAKLTALDRAQAVIEFDMEGRVLGANQNFLGLMEYTADQIIGQHHRIFCDPRDAESEPYRMFWQKLGRGEFDQGIYNRVTRSGREVTIQATYNPIFDLDGRPVKVVKFATDVTLQRRRNAEFESKFRAIDRAQGVIEFTLDGEIVSANENFLRLTGYSLREIRGQHHSLFCTADHVKSQEYRDFWIALGKGENQAGRFHRVGKFERDIWIQATYSPLLDAKGTPIGVIKYAHDITDQMKLEQLIREKSEAMSAIVTQLSQSIHSINGATEQALGLSGETKKNASDGFETLDKAIGAIELISRSSSEISDMVRVISDIANQTNLLAFNAAIEAARAGEYGVGFSVVADEVRKLAERSSAAAMQITRLIGESASRVNMGTERSQAARQAFVRIVDSVDHTAGAIGSISASAGQQEGVTQEVVKLISDLAKVTRSH</sequence>
<evidence type="ECO:0000259" key="3">
    <source>
        <dbReference type="PROSITE" id="PS50112"/>
    </source>
</evidence>
<feature type="domain" description="PAS" evidence="3">
    <location>
        <begin position="626"/>
        <end position="656"/>
    </location>
</feature>
<feature type="domain" description="Methyl-accepting transducer" evidence="2">
    <location>
        <begin position="740"/>
        <end position="924"/>
    </location>
</feature>
<keyword evidence="1" id="KW-0807">Transducer</keyword>
<dbReference type="InterPro" id="IPR050903">
    <property type="entry name" value="Bact_Chemotaxis_MeTrfase"/>
</dbReference>
<dbReference type="Pfam" id="PF08447">
    <property type="entry name" value="PAS_3"/>
    <property type="match status" value="1"/>
</dbReference>
<dbReference type="PROSITE" id="PS50112">
    <property type="entry name" value="PAS"/>
    <property type="match status" value="2"/>
</dbReference>
<feature type="domain" description="PAC" evidence="4">
    <location>
        <begin position="319"/>
        <end position="371"/>
    </location>
</feature>
<dbReference type="CDD" id="cd00130">
    <property type="entry name" value="PAS"/>
    <property type="match status" value="5"/>
</dbReference>
<feature type="domain" description="PAC" evidence="4">
    <location>
        <begin position="441"/>
        <end position="493"/>
    </location>
</feature>
<dbReference type="SMART" id="SM00091">
    <property type="entry name" value="PAS"/>
    <property type="match status" value="6"/>
</dbReference>
<dbReference type="SMART" id="SM00283">
    <property type="entry name" value="MA"/>
    <property type="match status" value="1"/>
</dbReference>
<dbReference type="Pfam" id="PF13426">
    <property type="entry name" value="PAS_9"/>
    <property type="match status" value="1"/>
</dbReference>
<dbReference type="Gene3D" id="1.10.287.950">
    <property type="entry name" value="Methyl-accepting chemotaxis protein"/>
    <property type="match status" value="1"/>
</dbReference>
<proteinExistence type="predicted"/>
<protein>
    <recommendedName>
        <fullName evidence="7">Chemotaxis protein</fullName>
    </recommendedName>
</protein>
<evidence type="ECO:0000256" key="1">
    <source>
        <dbReference type="PROSITE-ProRule" id="PRU00284"/>
    </source>
</evidence>
<feature type="domain" description="PAC" evidence="4">
    <location>
        <begin position="560"/>
        <end position="615"/>
    </location>
</feature>
<gene>
    <name evidence="5" type="ORF">GCM10011452_00500</name>
</gene>
<feature type="domain" description="PAC" evidence="4">
    <location>
        <begin position="683"/>
        <end position="737"/>
    </location>
</feature>
<dbReference type="Gene3D" id="3.30.450.20">
    <property type="entry name" value="PAS domain"/>
    <property type="match status" value="5"/>
</dbReference>
<comment type="caution">
    <text evidence="5">The sequence shown here is derived from an EMBL/GenBank/DDBJ whole genome shotgun (WGS) entry which is preliminary data.</text>
</comment>
<dbReference type="NCBIfam" id="TIGR00229">
    <property type="entry name" value="sensory_box"/>
    <property type="match status" value="5"/>
</dbReference>
<evidence type="ECO:0000313" key="6">
    <source>
        <dbReference type="Proteomes" id="UP000628984"/>
    </source>
</evidence>
<dbReference type="PROSITE" id="PS50111">
    <property type="entry name" value="CHEMOTAXIS_TRANSDUC_2"/>
    <property type="match status" value="1"/>
</dbReference>
<feature type="domain" description="PAC" evidence="4">
    <location>
        <begin position="197"/>
        <end position="249"/>
    </location>
</feature>
<reference evidence="5" key="1">
    <citation type="journal article" date="2014" name="Int. J. Syst. Evol. Microbiol.">
        <title>Complete genome sequence of Corynebacterium casei LMG S-19264T (=DSM 44701T), isolated from a smear-ripened cheese.</title>
        <authorList>
            <consortium name="US DOE Joint Genome Institute (JGI-PGF)"/>
            <person name="Walter F."/>
            <person name="Albersmeier A."/>
            <person name="Kalinowski J."/>
            <person name="Ruckert C."/>
        </authorList>
    </citation>
    <scope>NUCLEOTIDE SEQUENCE</scope>
    <source>
        <strain evidence="5">KCTC 23714</strain>
    </source>
</reference>
<dbReference type="PANTHER" id="PTHR24422:SF10">
    <property type="entry name" value="CHEMOTAXIS PROTEIN METHYLTRANSFERASE 2"/>
    <property type="match status" value="1"/>
</dbReference>
<name>A0A918IN83_9RHOB</name>
<dbReference type="Proteomes" id="UP000628984">
    <property type="component" value="Unassembled WGS sequence"/>
</dbReference>